<protein>
    <submittedName>
        <fullName evidence="5">Restriction endonuclease subunit S</fullName>
    </submittedName>
</protein>
<dbReference type="EMBL" id="JAVRHP010000027">
    <property type="protein sequence ID" value="MDT0649899.1"/>
    <property type="molecule type" value="Genomic_DNA"/>
</dbReference>
<keyword evidence="5" id="KW-0378">Hydrolase</keyword>
<dbReference type="PANTHER" id="PTHR30408">
    <property type="entry name" value="TYPE-1 RESTRICTION ENZYME ECOKI SPECIFICITY PROTEIN"/>
    <property type="match status" value="1"/>
</dbReference>
<dbReference type="InterPro" id="IPR044946">
    <property type="entry name" value="Restrct_endonuc_typeI_TRD_sf"/>
</dbReference>
<feature type="domain" description="Type I restriction modification DNA specificity" evidence="4">
    <location>
        <begin position="48"/>
        <end position="199"/>
    </location>
</feature>
<name>A0ABU3CU56_9FLAO</name>
<dbReference type="RefSeq" id="WP_311484057.1">
    <property type="nucleotide sequence ID" value="NZ_JAVRHP010000027.1"/>
</dbReference>
<reference evidence="5 6" key="1">
    <citation type="submission" date="2023-09" db="EMBL/GenBank/DDBJ databases">
        <authorList>
            <person name="Rey-Velasco X."/>
        </authorList>
    </citation>
    <scope>NUCLEOTIDE SEQUENCE [LARGE SCALE GENOMIC DNA]</scope>
    <source>
        <strain evidence="5 6">F297</strain>
    </source>
</reference>
<dbReference type="GO" id="GO:0004519">
    <property type="term" value="F:endonuclease activity"/>
    <property type="evidence" value="ECO:0007669"/>
    <property type="project" value="UniProtKB-KW"/>
</dbReference>
<keyword evidence="5" id="KW-0255">Endonuclease</keyword>
<keyword evidence="2" id="KW-0680">Restriction system</keyword>
<dbReference type="Proteomes" id="UP001248819">
    <property type="component" value="Unassembled WGS sequence"/>
</dbReference>
<evidence type="ECO:0000313" key="6">
    <source>
        <dbReference type="Proteomes" id="UP001248819"/>
    </source>
</evidence>
<proteinExistence type="inferred from homology"/>
<evidence type="ECO:0000259" key="4">
    <source>
        <dbReference type="Pfam" id="PF01420"/>
    </source>
</evidence>
<gene>
    <name evidence="5" type="ORF">RM529_07070</name>
</gene>
<evidence type="ECO:0000256" key="1">
    <source>
        <dbReference type="ARBA" id="ARBA00010923"/>
    </source>
</evidence>
<sequence length="468" mass="53076">MITLKVKHNWLKESGQRLDASYYLSDGPLTNIKLEKSPYPLTSLSKETIEIFKGNIFKRVYVHNPDTGYPFMTASDMMKSDLNSGKFVSKKYTDIANLMVDENWILTSRSGTLGNTVYTNKGFKNFLVTDDLIRIIPNNNKVNGGFLYAYLTSKYGNGLLTQSSYGGVVKHIEPHHIKNLPIPVFPIKEQLAIDNLIKQASRLREEANGLIQKSNELFNSENNLNYDNDLLDISENTIQLGYKIKSSNLSAISLKARNYSFRANKIIEYWATKKGVVLNNFLKEPFTMGARASFKRITSLNFKGKDLISQGDIHKQNPKKFKQVRAKREITINDTAQRGSLIMPSAGTLGENEIFTRPLLVRNNFEDKLLSEVIGKFQCKSEIDAAYLFTALSSTAGFRILRAKVYGTNLMYPNWEFIKNLSVPIASSEIKSKIGQMVLDAFDKRGLADKKENEAIDLVEKEIEQWQK</sequence>
<dbReference type="InterPro" id="IPR000055">
    <property type="entry name" value="Restrct_endonuc_typeI_TRD"/>
</dbReference>
<dbReference type="PANTHER" id="PTHR30408:SF12">
    <property type="entry name" value="TYPE I RESTRICTION ENZYME MJAVIII SPECIFICITY SUBUNIT"/>
    <property type="match status" value="1"/>
</dbReference>
<comment type="caution">
    <text evidence="5">The sequence shown here is derived from an EMBL/GenBank/DDBJ whole genome shotgun (WGS) entry which is preliminary data.</text>
</comment>
<evidence type="ECO:0000256" key="2">
    <source>
        <dbReference type="ARBA" id="ARBA00022747"/>
    </source>
</evidence>
<dbReference type="Gene3D" id="3.90.220.20">
    <property type="entry name" value="DNA methylase specificity domains"/>
    <property type="match status" value="2"/>
</dbReference>
<comment type="similarity">
    <text evidence="1">Belongs to the type-I restriction system S methylase family.</text>
</comment>
<dbReference type="SUPFAM" id="SSF116734">
    <property type="entry name" value="DNA methylase specificity domain"/>
    <property type="match status" value="2"/>
</dbReference>
<keyword evidence="6" id="KW-1185">Reference proteome</keyword>
<dbReference type="NCBIfam" id="NF047740">
    <property type="entry name" value="antiphage_MADS5"/>
    <property type="match status" value="1"/>
</dbReference>
<organism evidence="5 6">
    <name type="scientific">Autumnicola edwardsiae</name>
    <dbReference type="NCBI Taxonomy" id="3075594"/>
    <lineage>
        <taxon>Bacteria</taxon>
        <taxon>Pseudomonadati</taxon>
        <taxon>Bacteroidota</taxon>
        <taxon>Flavobacteriia</taxon>
        <taxon>Flavobacteriales</taxon>
        <taxon>Flavobacteriaceae</taxon>
        <taxon>Autumnicola</taxon>
    </lineage>
</organism>
<keyword evidence="5" id="KW-0540">Nuclease</keyword>
<keyword evidence="3" id="KW-0238">DNA-binding</keyword>
<dbReference type="InterPro" id="IPR052021">
    <property type="entry name" value="Type-I_RS_S_subunit"/>
</dbReference>
<dbReference type="Pfam" id="PF01420">
    <property type="entry name" value="Methylase_S"/>
    <property type="match status" value="1"/>
</dbReference>
<evidence type="ECO:0000256" key="3">
    <source>
        <dbReference type="ARBA" id="ARBA00023125"/>
    </source>
</evidence>
<evidence type="ECO:0000313" key="5">
    <source>
        <dbReference type="EMBL" id="MDT0649899.1"/>
    </source>
</evidence>
<accession>A0ABU3CU56</accession>